<feature type="compositionally biased region" description="Basic residues" evidence="1">
    <location>
        <begin position="121"/>
        <end position="131"/>
    </location>
</feature>
<evidence type="ECO:0000256" key="1">
    <source>
        <dbReference type="SAM" id="MobiDB-lite"/>
    </source>
</evidence>
<reference evidence="3" key="1">
    <citation type="submission" date="2021-01" db="EMBL/GenBank/DDBJ databases">
        <authorList>
            <person name="Corre E."/>
            <person name="Pelletier E."/>
            <person name="Niang G."/>
            <person name="Scheremetjew M."/>
            <person name="Finn R."/>
            <person name="Kale V."/>
            <person name="Holt S."/>
            <person name="Cochrane G."/>
            <person name="Meng A."/>
            <person name="Brown T."/>
            <person name="Cohen L."/>
        </authorList>
    </citation>
    <scope>NUCLEOTIDE SEQUENCE</scope>
    <source>
        <strain evidence="3">308</strain>
    </source>
</reference>
<evidence type="ECO:0000313" key="2">
    <source>
        <dbReference type="EMBL" id="CAD8887539.1"/>
    </source>
</evidence>
<accession>A0A6U5H5I5</accession>
<dbReference type="EMBL" id="HBFR01020473">
    <property type="protein sequence ID" value="CAD8887540.1"/>
    <property type="molecule type" value="Transcribed_RNA"/>
</dbReference>
<organism evidence="3">
    <name type="scientific">Corethron hystrix</name>
    <dbReference type="NCBI Taxonomy" id="216773"/>
    <lineage>
        <taxon>Eukaryota</taxon>
        <taxon>Sar</taxon>
        <taxon>Stramenopiles</taxon>
        <taxon>Ochrophyta</taxon>
        <taxon>Bacillariophyta</taxon>
        <taxon>Coscinodiscophyceae</taxon>
        <taxon>Corethrophycidae</taxon>
        <taxon>Corethrales</taxon>
        <taxon>Corethraceae</taxon>
        <taxon>Corethron</taxon>
    </lineage>
</organism>
<evidence type="ECO:0000313" key="3">
    <source>
        <dbReference type="EMBL" id="CAD8887540.1"/>
    </source>
</evidence>
<proteinExistence type="predicted"/>
<feature type="compositionally biased region" description="Basic and acidic residues" evidence="1">
    <location>
        <begin position="132"/>
        <end position="145"/>
    </location>
</feature>
<sequence>MNLRFSKRSDARDIHSENPNPSTSSTMTGSKQTPEFTKNRKRRRNPKNDPSEDTKPTRHSVATIEKIDKKNITNKDGITQTKAMDIRKNGQRNSRGVLIPKRRIDIEMKLDGIDALMQRAAKNRKNKKKQKRDSALTDFARRTMK</sequence>
<dbReference type="EMBL" id="HBFR01020472">
    <property type="protein sequence ID" value="CAD8887539.1"/>
    <property type="molecule type" value="Transcribed_RNA"/>
</dbReference>
<feature type="region of interest" description="Disordered" evidence="1">
    <location>
        <begin position="1"/>
        <end position="61"/>
    </location>
</feature>
<feature type="region of interest" description="Disordered" evidence="1">
    <location>
        <begin position="121"/>
        <end position="145"/>
    </location>
</feature>
<feature type="compositionally biased region" description="Basic and acidic residues" evidence="1">
    <location>
        <begin position="7"/>
        <end position="16"/>
    </location>
</feature>
<feature type="compositionally biased region" description="Basic and acidic residues" evidence="1">
    <location>
        <begin position="46"/>
        <end position="56"/>
    </location>
</feature>
<name>A0A6U5H5I5_9STRA</name>
<protein>
    <submittedName>
        <fullName evidence="3">Uncharacterized protein</fullName>
    </submittedName>
</protein>
<dbReference type="AlphaFoldDB" id="A0A6U5H5I5"/>
<gene>
    <name evidence="2" type="ORF">CHYS00102_LOCUS14737</name>
    <name evidence="3" type="ORF">CHYS00102_LOCUS14738</name>
</gene>
<feature type="compositionally biased region" description="Polar residues" evidence="1">
    <location>
        <begin position="17"/>
        <end position="36"/>
    </location>
</feature>